<feature type="compositionally biased region" description="Low complexity" evidence="1">
    <location>
        <begin position="727"/>
        <end position="748"/>
    </location>
</feature>
<sequence>MAYCLLRFLACLVLSFSGLVWLAPGGAHAQQLVINNVGAPTVTGTGQGKRAIWTNAGSVGATTVDIVAVLETATLDHNPSTENGRPAITSVGQDDIWVRWYLYQAGTYNLASNSGGVPVVADVHVQFNDVDGPNNERIFVPVCAGNVEWVRIETSATTGRAFSTVGSNPEVFTLIGDDNYSQEPESGVEINYPNTSNFLMGRTADNGFYIRLDNPTYSSFTTYDFICGDFVPPVANDDEKEGTPGVATVLSILDNDANATANDNPPNNNGLLPSEYGKLSVDLTPPAGATSIVLDGQGDVASFVVPGEGAWSYDEGTGKLTFTPDTAFKGYAATLSYVYTNALDQVSNSATVTVWYPAIGAVKSASFNDESGDGFAQAGETITYQYALTAYGRAALENVTLTETGFSGSGTLPVPAYQSGDTNADSRLDLTETWIFSADYTLVDGDLAAGSVSNQATAAAQTPSATSVSDLSDSTNPADGDGTGTPGPGPDNNDPTSTSLSDAPILARDDTIADPVDGTVNQTGAIDLLAGNGNGPDTLNSVAATSATVTATPSGTIPTGFTVNTDGTVDITATIASGAYSFDYQICETLNPTNCSTATVSLTVGAGGIGVIKSALLNDENSDGVVQAGETVAYSYTVTNIGSVALSGVALTETGFTGTGTMPVPALQSGDTNSNSLLDLSESWIYTASYTLVAADLAAGSISNQATATGYTPGGASVSDLSDSTNPADGNGTATPGPGTGNDDPTATPFAAAPVIANDDNPPMVPNGVESLNIVDVLGNDTLNGAAASAVSVTLTVVTPAVPATTGAEVPVLNPIDGYVSVSSGVPAGTYAIIYRICEIANPANCDTATVTVPVDASVPAISGTVYFDQNSDNSYNPGSDPAQPGYVVELILDNTVVKSTVSAADGTYELRGFAPGSGYMLVFSDAETGIAVGAIRDLTFGPTTALTQQDQPIDPRGVIYSSATGLPIAGVELQVTTSAGVPLPAICLLPGQQPQSTGADGAYRFDIVSGASVECPAAEAEYRIAITGYSGYEPRPSLVAPPQAGALDATSCPGDAVPGGDCQLSASSAAPPAGSPTPYYLAFLLQPGDPDVTNNHIPLDPAVAITSTGLSVVKTAARPVVERGGLAAYTIVLRNINPFGVGLVNLVDRLPIGFRLEPGSATIDGAAATPVADGRDVRFEGLTIPAFGNITITLNSRVPASAEPGDYVNQADLTDPATGNALAPAGKATVRIEVDHVFDCGDVIGKVFEDRNRNGAQDTDERGLPGVRLATVGGMLITTDRHGRYNVPCAALPDAASGSNFILKLDTRTLPAGFGLTTENPRVVRLTRGKTTKMNFGVTTAQVVSVDLVGRAFYQGSAQPLASVEPVLDQITAQLVERQGGLKLIYHIHGDARLAESRLSSIEQLIRARWRLYSSQRLSVERRIMEGN</sequence>
<accession>A0ABT3YLW5</accession>
<comment type="caution">
    <text evidence="4">The sequence shown here is derived from an EMBL/GenBank/DDBJ whole genome shotgun (WGS) entry which is preliminary data.</text>
</comment>
<dbReference type="InterPro" id="IPR055354">
    <property type="entry name" value="DUF7507"/>
</dbReference>
<evidence type="ECO:0000313" key="5">
    <source>
        <dbReference type="Proteomes" id="UP001081283"/>
    </source>
</evidence>
<feature type="signal peptide" evidence="2">
    <location>
        <begin position="1"/>
        <end position="29"/>
    </location>
</feature>
<feature type="chain" id="PRO_5046389444" description="DUF7507 domain-containing protein" evidence="2">
    <location>
        <begin position="30"/>
        <end position="1429"/>
    </location>
</feature>
<dbReference type="InterPro" id="IPR013783">
    <property type="entry name" value="Ig-like_fold"/>
</dbReference>
<evidence type="ECO:0000256" key="2">
    <source>
        <dbReference type="SAM" id="SignalP"/>
    </source>
</evidence>
<evidence type="ECO:0000313" key="4">
    <source>
        <dbReference type="EMBL" id="MCY0096909.1"/>
    </source>
</evidence>
<protein>
    <recommendedName>
        <fullName evidence="3">DUF7507 domain-containing protein</fullName>
    </recommendedName>
</protein>
<gene>
    <name evidence="4" type="ORF">OEG82_23285</name>
</gene>
<feature type="region of interest" description="Disordered" evidence="1">
    <location>
        <begin position="714"/>
        <end position="748"/>
    </location>
</feature>
<reference evidence="4" key="1">
    <citation type="submission" date="2022-10" db="EMBL/GenBank/DDBJ databases">
        <title>Hoeflea sp. J2-29, isolated from marine algae.</title>
        <authorList>
            <person name="Kristyanto S."/>
            <person name="Kim J.M."/>
            <person name="Jeon C.O."/>
        </authorList>
    </citation>
    <scope>NUCLEOTIDE SEQUENCE</scope>
    <source>
        <strain evidence="4">J2-29</strain>
    </source>
</reference>
<evidence type="ECO:0000259" key="3">
    <source>
        <dbReference type="Pfam" id="PF24346"/>
    </source>
</evidence>
<dbReference type="EMBL" id="JAOVZQ010000001">
    <property type="protein sequence ID" value="MCY0096909.1"/>
    <property type="molecule type" value="Genomic_DNA"/>
</dbReference>
<evidence type="ECO:0000256" key="1">
    <source>
        <dbReference type="SAM" id="MobiDB-lite"/>
    </source>
</evidence>
<keyword evidence="2" id="KW-0732">Signal</keyword>
<organism evidence="4 5">
    <name type="scientific">Hoeflea ulvae</name>
    <dbReference type="NCBI Taxonomy" id="2983764"/>
    <lineage>
        <taxon>Bacteria</taxon>
        <taxon>Pseudomonadati</taxon>
        <taxon>Pseudomonadota</taxon>
        <taxon>Alphaproteobacteria</taxon>
        <taxon>Hyphomicrobiales</taxon>
        <taxon>Rhizobiaceae</taxon>
        <taxon>Hoeflea</taxon>
    </lineage>
</organism>
<dbReference type="Proteomes" id="UP001081283">
    <property type="component" value="Unassembled WGS sequence"/>
</dbReference>
<feature type="domain" description="DUF7507" evidence="3">
    <location>
        <begin position="611"/>
        <end position="720"/>
    </location>
</feature>
<dbReference type="Gene3D" id="2.60.40.10">
    <property type="entry name" value="Immunoglobulins"/>
    <property type="match status" value="2"/>
</dbReference>
<feature type="region of interest" description="Disordered" evidence="1">
    <location>
        <begin position="459"/>
        <end position="502"/>
    </location>
</feature>
<keyword evidence="5" id="KW-1185">Reference proteome</keyword>
<feature type="domain" description="DUF7507" evidence="3">
    <location>
        <begin position="357"/>
        <end position="470"/>
    </location>
</feature>
<dbReference type="RefSeq" id="WP_267614743.1">
    <property type="nucleotide sequence ID" value="NZ_JAOVZQ010000001.1"/>
</dbReference>
<name>A0ABT3YLW5_9HYPH</name>
<dbReference type="Pfam" id="PF24346">
    <property type="entry name" value="DUF7507"/>
    <property type="match status" value="2"/>
</dbReference>
<dbReference type="SUPFAM" id="SSF117074">
    <property type="entry name" value="Hypothetical protein PA1324"/>
    <property type="match status" value="2"/>
</dbReference>
<proteinExistence type="predicted"/>